<evidence type="ECO:0000313" key="2">
    <source>
        <dbReference type="EMBL" id="EPR79616.1"/>
    </source>
</evidence>
<dbReference type="Proteomes" id="UP000014978">
    <property type="component" value="Unassembled WGS sequence"/>
</dbReference>
<dbReference type="EMBL" id="ATCN01000180">
    <property type="protein sequence ID" value="EPR79616.1"/>
    <property type="molecule type" value="Genomic_DNA"/>
</dbReference>
<gene>
    <name evidence="2" type="ORF">SLOPH_711</name>
</gene>
<accession>S7W9S7</accession>
<dbReference type="HOGENOM" id="CLU_1138623_0_0_1"/>
<feature type="transmembrane region" description="Helical" evidence="1">
    <location>
        <begin position="60"/>
        <end position="81"/>
    </location>
</feature>
<keyword evidence="1" id="KW-1133">Transmembrane helix</keyword>
<organism evidence="2 3">
    <name type="scientific">Spraguea lophii (strain 42_110)</name>
    <name type="common">Microsporidian parasite</name>
    <dbReference type="NCBI Taxonomy" id="1358809"/>
    <lineage>
        <taxon>Eukaryota</taxon>
        <taxon>Fungi</taxon>
        <taxon>Fungi incertae sedis</taxon>
        <taxon>Microsporidia</taxon>
        <taxon>Spragueidae</taxon>
        <taxon>Spraguea</taxon>
    </lineage>
</organism>
<evidence type="ECO:0000313" key="3">
    <source>
        <dbReference type="Proteomes" id="UP000014978"/>
    </source>
</evidence>
<proteinExistence type="predicted"/>
<dbReference type="InParanoid" id="S7W9S7"/>
<name>S7W9S7_SPRLO</name>
<keyword evidence="1" id="KW-0812">Transmembrane</keyword>
<dbReference type="VEuPathDB" id="MicrosporidiaDB:SLOPH_711"/>
<comment type="caution">
    <text evidence="2">The sequence shown here is derived from an EMBL/GenBank/DDBJ whole genome shotgun (WGS) entry which is preliminary data.</text>
</comment>
<keyword evidence="1" id="KW-0472">Membrane</keyword>
<protein>
    <submittedName>
        <fullName evidence="2">Uncharacterized protein</fullName>
    </submittedName>
</protein>
<evidence type="ECO:0000256" key="1">
    <source>
        <dbReference type="SAM" id="Phobius"/>
    </source>
</evidence>
<keyword evidence="3" id="KW-1185">Reference proteome</keyword>
<reference evidence="3" key="1">
    <citation type="journal article" date="2013" name="PLoS Genet.">
        <title>The genome of Spraguea lophii and the basis of host-microsporidian interactions.</title>
        <authorList>
            <person name="Campbell S.E."/>
            <person name="Williams T.A."/>
            <person name="Yousuf A."/>
            <person name="Soanes D.M."/>
            <person name="Paszkiewicz K.H."/>
            <person name="Williams B.A.P."/>
        </authorList>
    </citation>
    <scope>NUCLEOTIDE SEQUENCE [LARGE SCALE GENOMIC DNA]</scope>
    <source>
        <strain evidence="3">42_110</strain>
    </source>
</reference>
<sequence>MNIPTPPQSPFTNYSIKYLLRQLKTFSITTEELFYIKYIMNNKTNIIYNKYNLTTAEFKIIIYHLLSYFFSTYNINVIYVLKLKYKKANKIAARLIKNRFMNELITQVYYNNQIVIQLYKMLFSKNNRIIKIEYILHVKNKKEEKRYKNRENDKKHSISELAEIIIGNKNINLRLDEQLVLLAYHPYLVNKIIAKHFNNNRNILFKLKIIFNFKNIQRKCLTIKEMNMLYGYFKYYNPLLIKKS</sequence>
<dbReference type="AlphaFoldDB" id="S7W9S7"/>